<evidence type="ECO:0000313" key="3">
    <source>
        <dbReference type="Proteomes" id="UP000045706"/>
    </source>
</evidence>
<sequence>MADADRDLEKADADADADADTTFAPIRTDPRATPDAQPRRLSTASARSVARTISRARSHNGYSCDDYQPSSDDNEPSASSTDAAAAGAARARSKEDPFEVSFENGDRDPWCPRATRPAGDRGVCTPDADALVSTRVEALAAGLGSGLALCCPDPCS</sequence>
<feature type="compositionally biased region" description="Basic and acidic residues" evidence="1">
    <location>
        <begin position="1"/>
        <end position="13"/>
    </location>
</feature>
<evidence type="ECO:0000256" key="1">
    <source>
        <dbReference type="SAM" id="MobiDB-lite"/>
    </source>
</evidence>
<organism evidence="2 3">
    <name type="scientific">Verticillium longisporum</name>
    <name type="common">Verticillium dahliae var. longisporum</name>
    <dbReference type="NCBI Taxonomy" id="100787"/>
    <lineage>
        <taxon>Eukaryota</taxon>
        <taxon>Fungi</taxon>
        <taxon>Dikarya</taxon>
        <taxon>Ascomycota</taxon>
        <taxon>Pezizomycotina</taxon>
        <taxon>Sordariomycetes</taxon>
        <taxon>Hypocreomycetidae</taxon>
        <taxon>Glomerellales</taxon>
        <taxon>Plectosphaerellaceae</taxon>
        <taxon>Verticillium</taxon>
    </lineage>
</organism>
<feature type="non-terminal residue" evidence="2">
    <location>
        <position position="156"/>
    </location>
</feature>
<name>A0A0G4KSG8_VERLO</name>
<dbReference type="AlphaFoldDB" id="A0A0G4KSG8"/>
<feature type="region of interest" description="Disordered" evidence="1">
    <location>
        <begin position="1"/>
        <end position="124"/>
    </location>
</feature>
<evidence type="ECO:0000313" key="2">
    <source>
        <dbReference type="EMBL" id="CRK12596.1"/>
    </source>
</evidence>
<dbReference type="Proteomes" id="UP000045706">
    <property type="component" value="Unassembled WGS sequence"/>
</dbReference>
<reference evidence="3" key="1">
    <citation type="submission" date="2015-05" db="EMBL/GenBank/DDBJ databases">
        <authorList>
            <person name="Fogelqvist Johan"/>
        </authorList>
    </citation>
    <scope>NUCLEOTIDE SEQUENCE [LARGE SCALE GENOMIC DNA]</scope>
</reference>
<accession>A0A0G4KSG8</accession>
<feature type="compositionally biased region" description="Low complexity" evidence="1">
    <location>
        <begin position="77"/>
        <end position="90"/>
    </location>
</feature>
<dbReference type="EMBL" id="CVQI01003335">
    <property type="protein sequence ID" value="CRK12596.1"/>
    <property type="molecule type" value="Genomic_DNA"/>
</dbReference>
<proteinExistence type="predicted"/>
<gene>
    <name evidence="2" type="ORF">BN1723_001845</name>
</gene>
<protein>
    <submittedName>
        <fullName evidence="2">Uncharacterized protein</fullName>
    </submittedName>
</protein>